<keyword evidence="2" id="KW-1185">Reference proteome</keyword>
<evidence type="ECO:0000313" key="2">
    <source>
        <dbReference type="Proteomes" id="UP000800235"/>
    </source>
</evidence>
<dbReference type="Pfam" id="PF01344">
    <property type="entry name" value="Kelch_1"/>
    <property type="match status" value="1"/>
</dbReference>
<dbReference type="Gene3D" id="2.120.10.80">
    <property type="entry name" value="Kelch-type beta propeller"/>
    <property type="match status" value="1"/>
</dbReference>
<dbReference type="EMBL" id="MU007093">
    <property type="protein sequence ID" value="KAF2422150.1"/>
    <property type="molecule type" value="Genomic_DNA"/>
</dbReference>
<evidence type="ECO:0000313" key="1">
    <source>
        <dbReference type="EMBL" id="KAF2422150.1"/>
    </source>
</evidence>
<dbReference type="InterPro" id="IPR006652">
    <property type="entry name" value="Kelch_1"/>
</dbReference>
<dbReference type="SUPFAM" id="SSF117281">
    <property type="entry name" value="Kelch motif"/>
    <property type="match status" value="1"/>
</dbReference>
<name>A0A9P4TU87_9PEZI</name>
<gene>
    <name evidence="1" type="ORF">EJ08DRAFT_701792</name>
</gene>
<protein>
    <recommendedName>
        <fullName evidence="3">Kelch repeat protein</fullName>
    </recommendedName>
</protein>
<dbReference type="InterPro" id="IPR015915">
    <property type="entry name" value="Kelch-typ_b-propeller"/>
</dbReference>
<dbReference type="OrthoDB" id="432528at2759"/>
<dbReference type="AlphaFoldDB" id="A0A9P4TU87"/>
<proteinExistence type="predicted"/>
<reference evidence="1" key="1">
    <citation type="journal article" date="2020" name="Stud. Mycol.">
        <title>101 Dothideomycetes genomes: a test case for predicting lifestyles and emergence of pathogens.</title>
        <authorList>
            <person name="Haridas S."/>
            <person name="Albert R."/>
            <person name="Binder M."/>
            <person name="Bloem J."/>
            <person name="Labutti K."/>
            <person name="Salamov A."/>
            <person name="Andreopoulos B."/>
            <person name="Baker S."/>
            <person name="Barry K."/>
            <person name="Bills G."/>
            <person name="Bluhm B."/>
            <person name="Cannon C."/>
            <person name="Castanera R."/>
            <person name="Culley D."/>
            <person name="Daum C."/>
            <person name="Ezra D."/>
            <person name="Gonzalez J."/>
            <person name="Henrissat B."/>
            <person name="Kuo A."/>
            <person name="Liang C."/>
            <person name="Lipzen A."/>
            <person name="Lutzoni F."/>
            <person name="Magnuson J."/>
            <person name="Mondo S."/>
            <person name="Nolan M."/>
            <person name="Ohm R."/>
            <person name="Pangilinan J."/>
            <person name="Park H.-J."/>
            <person name="Ramirez L."/>
            <person name="Alfaro M."/>
            <person name="Sun H."/>
            <person name="Tritt A."/>
            <person name="Yoshinaga Y."/>
            <person name="Zwiers L.-H."/>
            <person name="Turgeon B."/>
            <person name="Goodwin S."/>
            <person name="Spatafora J."/>
            <person name="Crous P."/>
            <person name="Grigoriev I."/>
        </authorList>
    </citation>
    <scope>NUCLEOTIDE SEQUENCE</scope>
    <source>
        <strain evidence="1">CBS 130266</strain>
    </source>
</reference>
<sequence length="140" mass="15719">MAIVPIGWGISLTIDTPRGRARHAAVIHDDKLYILGGMGHDNYVLDDICYLDLKTWTWSRTWRFVHGIDHTAWILGGRIWVRKLKTVHKHALRDGIVNEYGRDCSKNDAAIGGEDGSDSEEDGDEMVEKLAKKHSLAAIL</sequence>
<dbReference type="Proteomes" id="UP000800235">
    <property type="component" value="Unassembled WGS sequence"/>
</dbReference>
<evidence type="ECO:0008006" key="3">
    <source>
        <dbReference type="Google" id="ProtNLM"/>
    </source>
</evidence>
<comment type="caution">
    <text evidence="1">The sequence shown here is derived from an EMBL/GenBank/DDBJ whole genome shotgun (WGS) entry which is preliminary data.</text>
</comment>
<organism evidence="1 2">
    <name type="scientific">Tothia fuscella</name>
    <dbReference type="NCBI Taxonomy" id="1048955"/>
    <lineage>
        <taxon>Eukaryota</taxon>
        <taxon>Fungi</taxon>
        <taxon>Dikarya</taxon>
        <taxon>Ascomycota</taxon>
        <taxon>Pezizomycotina</taxon>
        <taxon>Dothideomycetes</taxon>
        <taxon>Pleosporomycetidae</taxon>
        <taxon>Venturiales</taxon>
        <taxon>Cylindrosympodiaceae</taxon>
        <taxon>Tothia</taxon>
    </lineage>
</organism>
<accession>A0A9P4TU87</accession>